<feature type="domain" description="TPM" evidence="3">
    <location>
        <begin position="40"/>
        <end position="163"/>
    </location>
</feature>
<dbReference type="EMBL" id="QICQ01000015">
    <property type="protein sequence ID" value="PXV80630.1"/>
    <property type="molecule type" value="Genomic_DNA"/>
</dbReference>
<evidence type="ECO:0000313" key="5">
    <source>
        <dbReference type="Proteomes" id="UP000247780"/>
    </source>
</evidence>
<dbReference type="Gene3D" id="3.10.310.50">
    <property type="match status" value="1"/>
</dbReference>
<sequence length="294" mass="31346">MLILFTGIKRHISLSFIALLCVAATGVLADVAIPPLKSHITDLTGTLTKTEITQLEQQLANFEAKKGSQIAVLIVPSTQPETIEQYSIRVVEAWKLGRKGIDDGVLLLVAKNDRTLRIETGYGLEGALPDAIARRIIDEGITPEFKHGNFFGGLQTGIRQIISVIEGEPLPVPARQARESASMNLVLENIIPVLFVMLMLGRMLQATFGRMTGATITSSIAGLLIWLISSSLLIAVLIAIVAFVISLFEQTGRIIHQGGFRSGRRNWPGGGGFSSGGFRGGGGGFGGGGASGRW</sequence>
<feature type="transmembrane region" description="Helical" evidence="2">
    <location>
        <begin position="181"/>
        <end position="200"/>
    </location>
</feature>
<dbReference type="PANTHER" id="PTHR30373:SF2">
    <property type="entry name" value="UPF0603 PROTEIN YGCG"/>
    <property type="match status" value="1"/>
</dbReference>
<evidence type="ECO:0000259" key="3">
    <source>
        <dbReference type="Pfam" id="PF04536"/>
    </source>
</evidence>
<dbReference type="RefSeq" id="WP_011634447.1">
    <property type="nucleotide sequence ID" value="NZ_QICQ01000015.1"/>
</dbReference>
<keyword evidence="2" id="KW-1133">Transmembrane helix</keyword>
<comment type="caution">
    <text evidence="4">The sequence shown here is derived from an EMBL/GenBank/DDBJ whole genome shotgun (WGS) entry which is preliminary data.</text>
</comment>
<feature type="transmembrane region" description="Helical" evidence="2">
    <location>
        <begin position="221"/>
        <end position="248"/>
    </location>
</feature>
<name>A0ABX5M9I7_9PROT</name>
<evidence type="ECO:0000313" key="4">
    <source>
        <dbReference type="EMBL" id="PXV80630.1"/>
    </source>
</evidence>
<keyword evidence="2" id="KW-0812">Transmembrane</keyword>
<organism evidence="4 5">
    <name type="scientific">Nitrosomonas eutropha</name>
    <dbReference type="NCBI Taxonomy" id="916"/>
    <lineage>
        <taxon>Bacteria</taxon>
        <taxon>Pseudomonadati</taxon>
        <taxon>Pseudomonadota</taxon>
        <taxon>Betaproteobacteria</taxon>
        <taxon>Nitrosomonadales</taxon>
        <taxon>Nitrosomonadaceae</taxon>
        <taxon>Nitrosomonas</taxon>
    </lineage>
</organism>
<keyword evidence="5" id="KW-1185">Reference proteome</keyword>
<feature type="region of interest" description="Disordered" evidence="1">
    <location>
        <begin position="273"/>
        <end position="294"/>
    </location>
</feature>
<dbReference type="Proteomes" id="UP000247780">
    <property type="component" value="Unassembled WGS sequence"/>
</dbReference>
<evidence type="ECO:0000256" key="2">
    <source>
        <dbReference type="SAM" id="Phobius"/>
    </source>
</evidence>
<dbReference type="Pfam" id="PF04536">
    <property type="entry name" value="TPM_phosphatase"/>
    <property type="match status" value="1"/>
</dbReference>
<reference evidence="4 5" key="1">
    <citation type="submission" date="2018-04" db="EMBL/GenBank/DDBJ databases">
        <title>Active sludge and wastewater microbial communities from Klosterneuburg, Austria.</title>
        <authorList>
            <person name="Wagner M."/>
        </authorList>
    </citation>
    <scope>NUCLEOTIDE SEQUENCE [LARGE SCALE GENOMIC DNA]</scope>
    <source>
        <strain evidence="4 5">Nm 57</strain>
    </source>
</reference>
<keyword evidence="2" id="KW-0472">Membrane</keyword>
<gene>
    <name evidence="4" type="ORF">C8R14_11528</name>
</gene>
<dbReference type="InterPro" id="IPR007621">
    <property type="entry name" value="TPM_dom"/>
</dbReference>
<protein>
    <recommendedName>
        <fullName evidence="3">TPM domain-containing protein</fullName>
    </recommendedName>
</protein>
<proteinExistence type="predicted"/>
<accession>A0ABX5M9I7</accession>
<evidence type="ECO:0000256" key="1">
    <source>
        <dbReference type="SAM" id="MobiDB-lite"/>
    </source>
</evidence>
<dbReference type="PANTHER" id="PTHR30373">
    <property type="entry name" value="UPF0603 PROTEIN YGCG"/>
    <property type="match status" value="1"/>
</dbReference>